<reference evidence="3" key="2">
    <citation type="submission" date="2015-01" db="EMBL/GenBank/DDBJ databases">
        <title>Evolutionary Origins and Diversification of the Mycorrhizal Mutualists.</title>
        <authorList>
            <consortium name="DOE Joint Genome Institute"/>
            <consortium name="Mycorrhizal Genomics Consortium"/>
            <person name="Kohler A."/>
            <person name="Kuo A."/>
            <person name="Nagy L.G."/>
            <person name="Floudas D."/>
            <person name="Copeland A."/>
            <person name="Barry K.W."/>
            <person name="Cichocki N."/>
            <person name="Veneault-Fourrey C."/>
            <person name="LaButti K."/>
            <person name="Lindquist E.A."/>
            <person name="Lipzen A."/>
            <person name="Lundell T."/>
            <person name="Morin E."/>
            <person name="Murat C."/>
            <person name="Riley R."/>
            <person name="Ohm R."/>
            <person name="Sun H."/>
            <person name="Tunlid A."/>
            <person name="Henrissat B."/>
            <person name="Grigoriev I.V."/>
            <person name="Hibbett D.S."/>
            <person name="Martin F."/>
        </authorList>
    </citation>
    <scope>NUCLEOTIDE SEQUENCE [LARGE SCALE GENOMIC DNA]</scope>
    <source>
        <strain evidence="3">LaAM-08-1</strain>
    </source>
</reference>
<dbReference type="HOGENOM" id="CLU_658992_0_0_1"/>
<proteinExistence type="predicted"/>
<dbReference type="EMBL" id="KN838703">
    <property type="protein sequence ID" value="KIJ97058.1"/>
    <property type="molecule type" value="Genomic_DNA"/>
</dbReference>
<gene>
    <name evidence="2" type="ORF">K443DRAFT_10181</name>
</gene>
<dbReference type="Proteomes" id="UP000054477">
    <property type="component" value="Unassembled WGS sequence"/>
</dbReference>
<keyword evidence="3" id="KW-1185">Reference proteome</keyword>
<organism evidence="2 3">
    <name type="scientific">Laccaria amethystina LaAM-08-1</name>
    <dbReference type="NCBI Taxonomy" id="1095629"/>
    <lineage>
        <taxon>Eukaryota</taxon>
        <taxon>Fungi</taxon>
        <taxon>Dikarya</taxon>
        <taxon>Basidiomycota</taxon>
        <taxon>Agaricomycotina</taxon>
        <taxon>Agaricomycetes</taxon>
        <taxon>Agaricomycetidae</taxon>
        <taxon>Agaricales</taxon>
        <taxon>Agaricineae</taxon>
        <taxon>Hydnangiaceae</taxon>
        <taxon>Laccaria</taxon>
    </lineage>
</organism>
<name>A0A0C9X6W9_9AGAR</name>
<dbReference type="OrthoDB" id="3028440at2759"/>
<evidence type="ECO:0000313" key="3">
    <source>
        <dbReference type="Proteomes" id="UP000054477"/>
    </source>
</evidence>
<protein>
    <submittedName>
        <fullName evidence="2">Uncharacterized protein</fullName>
    </submittedName>
</protein>
<dbReference type="STRING" id="1095629.A0A0C9X6W9"/>
<feature type="compositionally biased region" description="Polar residues" evidence="1">
    <location>
        <begin position="346"/>
        <end position="357"/>
    </location>
</feature>
<reference evidence="2 3" key="1">
    <citation type="submission" date="2014-04" db="EMBL/GenBank/DDBJ databases">
        <authorList>
            <consortium name="DOE Joint Genome Institute"/>
            <person name="Kuo A."/>
            <person name="Kohler A."/>
            <person name="Nagy L.G."/>
            <person name="Floudas D."/>
            <person name="Copeland A."/>
            <person name="Barry K.W."/>
            <person name="Cichocki N."/>
            <person name="Veneault-Fourrey C."/>
            <person name="LaButti K."/>
            <person name="Lindquist E.A."/>
            <person name="Lipzen A."/>
            <person name="Lundell T."/>
            <person name="Morin E."/>
            <person name="Murat C."/>
            <person name="Sun H."/>
            <person name="Tunlid A."/>
            <person name="Henrissat B."/>
            <person name="Grigoriev I.V."/>
            <person name="Hibbett D.S."/>
            <person name="Martin F."/>
            <person name="Nordberg H.P."/>
            <person name="Cantor M.N."/>
            <person name="Hua S.X."/>
        </authorList>
    </citation>
    <scope>NUCLEOTIDE SEQUENCE [LARGE SCALE GENOMIC DNA]</scope>
    <source>
        <strain evidence="2 3">LaAM-08-1</strain>
    </source>
</reference>
<sequence>MDGLEAVPAQDPSQAECEMWDGFVPTEDAFEIEQGPEEVLTDAQMEFECKVKEFGAWGSKDDIEGLEGAWDEAEHDDIITEIRQNLVLENEECEETDDPSSQDTNTWHPYSSKLIFILDTIGNLPCLRISGSLMKVLLWLLKQVRVKHVPSFDTLCKVQHRVREESGIPMINWMSSKGNAFLFKDPRMLIANDWMNPLIAPHIGRYPVLPENGVTSEVWHTQKWRHDIDWHILSPMYDAGNSVHYFIDEPAILLNMKMVIPVQWLEDEKGGIWADAWEVEYDESANLSTIRDDIVIMIKATDLQRCMLNLEDAKIPIWSPETLDKGHPLHMPNPDRALADAKRQRSTPSFASAPTRTTHNDPQPRAHLDLVSAHANDSQQPLCHVASGDVATKSQRFMSFISMPTYILRAPHANDSQ</sequence>
<dbReference type="AlphaFoldDB" id="A0A0C9X6W9"/>
<accession>A0A0C9X6W9</accession>
<evidence type="ECO:0000313" key="2">
    <source>
        <dbReference type="EMBL" id="KIJ97058.1"/>
    </source>
</evidence>
<feature type="region of interest" description="Disordered" evidence="1">
    <location>
        <begin position="324"/>
        <end position="364"/>
    </location>
</feature>
<evidence type="ECO:0000256" key="1">
    <source>
        <dbReference type="SAM" id="MobiDB-lite"/>
    </source>
</evidence>